<accession>A0A0A8Z933</accession>
<protein>
    <submittedName>
        <fullName evidence="1">Uncharacterized protein</fullName>
    </submittedName>
</protein>
<evidence type="ECO:0000313" key="1">
    <source>
        <dbReference type="EMBL" id="JAD35924.1"/>
    </source>
</evidence>
<name>A0A0A8Z933_ARUDO</name>
<reference evidence="1" key="2">
    <citation type="journal article" date="2015" name="Data Brief">
        <title>Shoot transcriptome of the giant reed, Arundo donax.</title>
        <authorList>
            <person name="Barrero R.A."/>
            <person name="Guerrero F.D."/>
            <person name="Moolhuijzen P."/>
            <person name="Goolsby J.A."/>
            <person name="Tidwell J."/>
            <person name="Bellgard S.E."/>
            <person name="Bellgard M.I."/>
        </authorList>
    </citation>
    <scope>NUCLEOTIDE SEQUENCE</scope>
    <source>
        <tissue evidence="1">Shoot tissue taken approximately 20 cm above the soil surface</tissue>
    </source>
</reference>
<sequence>MCRFAGQGTPIASNLEECLG</sequence>
<organism evidence="1">
    <name type="scientific">Arundo donax</name>
    <name type="common">Giant reed</name>
    <name type="synonym">Donax arundinaceus</name>
    <dbReference type="NCBI Taxonomy" id="35708"/>
    <lineage>
        <taxon>Eukaryota</taxon>
        <taxon>Viridiplantae</taxon>
        <taxon>Streptophyta</taxon>
        <taxon>Embryophyta</taxon>
        <taxon>Tracheophyta</taxon>
        <taxon>Spermatophyta</taxon>
        <taxon>Magnoliopsida</taxon>
        <taxon>Liliopsida</taxon>
        <taxon>Poales</taxon>
        <taxon>Poaceae</taxon>
        <taxon>PACMAD clade</taxon>
        <taxon>Arundinoideae</taxon>
        <taxon>Arundineae</taxon>
        <taxon>Arundo</taxon>
    </lineage>
</organism>
<dbReference type="AlphaFoldDB" id="A0A0A8Z933"/>
<proteinExistence type="predicted"/>
<dbReference type="EMBL" id="GBRH01261971">
    <property type="protein sequence ID" value="JAD35924.1"/>
    <property type="molecule type" value="Transcribed_RNA"/>
</dbReference>
<reference evidence="1" key="1">
    <citation type="submission" date="2014-09" db="EMBL/GenBank/DDBJ databases">
        <authorList>
            <person name="Magalhaes I.L.F."/>
            <person name="Oliveira U."/>
            <person name="Santos F.R."/>
            <person name="Vidigal T.H.D.A."/>
            <person name="Brescovit A.D."/>
            <person name="Santos A.J."/>
        </authorList>
    </citation>
    <scope>NUCLEOTIDE SEQUENCE</scope>
    <source>
        <tissue evidence="1">Shoot tissue taken approximately 20 cm above the soil surface</tissue>
    </source>
</reference>